<reference evidence="1" key="1">
    <citation type="journal article" date="2005" name="BMC Biol.">
        <title>The sequence of rice chromosomes 11 and 12, rich in disease resistance genes and recent gene duplications.</title>
        <authorList>
            <consortium name="The rice chromosomes 11 and 12 sequencing consortia"/>
        </authorList>
    </citation>
    <scope>NUCLEOTIDE SEQUENCE [LARGE SCALE GENOMIC DNA]</scope>
</reference>
<protein>
    <submittedName>
        <fullName evidence="1">Uncharacterized protein</fullName>
    </submittedName>
</protein>
<evidence type="ECO:0000313" key="1">
    <source>
        <dbReference type="EMBL" id="ABA98945.1"/>
    </source>
</evidence>
<dbReference type="EMBL" id="DP000011">
    <property type="protein sequence ID" value="ABA98945.1"/>
    <property type="molecule type" value="Genomic_DNA"/>
</dbReference>
<proteinExistence type="predicted"/>
<dbReference type="AlphaFoldDB" id="Q2QNK8"/>
<accession>Q2QNK8</accession>
<organism evidence="1">
    <name type="scientific">Oryza sativa subsp. japonica</name>
    <name type="common">Rice</name>
    <dbReference type="NCBI Taxonomy" id="39947"/>
    <lineage>
        <taxon>Eukaryota</taxon>
        <taxon>Viridiplantae</taxon>
        <taxon>Streptophyta</taxon>
        <taxon>Embryophyta</taxon>
        <taxon>Tracheophyta</taxon>
        <taxon>Spermatophyta</taxon>
        <taxon>Magnoliopsida</taxon>
        <taxon>Liliopsida</taxon>
        <taxon>Poales</taxon>
        <taxon>Poaceae</taxon>
        <taxon>BOP clade</taxon>
        <taxon>Oryzoideae</taxon>
        <taxon>Oryzeae</taxon>
        <taxon>Oryzinae</taxon>
        <taxon>Oryza</taxon>
        <taxon>Oryza sativa</taxon>
    </lineage>
</organism>
<name>Q2QNK8_ORYSJ</name>
<reference evidence="1" key="3">
    <citation type="submission" date="2006-01" db="EMBL/GenBank/DDBJ databases">
        <authorList>
            <person name="Buell R."/>
        </authorList>
    </citation>
    <scope>NUCLEOTIDE SEQUENCE</scope>
</reference>
<reference evidence="1" key="2">
    <citation type="submission" date="2005-04" db="EMBL/GenBank/DDBJ databases">
        <authorList>
            <person name="Buell C.R."/>
            <person name="Wing R.A."/>
            <person name="McCombie W.A."/>
            <person name="Ouyang S."/>
        </authorList>
    </citation>
    <scope>NUCLEOTIDE SEQUENCE</scope>
</reference>
<sequence length="73" mass="8197">MGLRDGFSDNKLLDDFAVGRSNLTGVCLPTRLKPSSSTIRSLKIDQTSRYVAYQKTSDHMMSNEYAVRLKPSK</sequence>
<gene>
    <name evidence="1" type="ordered locus">LOC_Os12g37520</name>
</gene>